<gene>
    <name evidence="3" type="ORF">ACFP4F_04185</name>
</gene>
<keyword evidence="1" id="KW-0732">Signal</keyword>
<dbReference type="PANTHER" id="PTHR37957:SF1">
    <property type="entry name" value="PHYTASE-LIKE DOMAIN-CONTAINING PROTEIN"/>
    <property type="match status" value="1"/>
</dbReference>
<proteinExistence type="predicted"/>
<name>A0ABW1MEL5_9ACTN</name>
<evidence type="ECO:0000259" key="2">
    <source>
        <dbReference type="Pfam" id="PF13449"/>
    </source>
</evidence>
<reference evidence="4" key="1">
    <citation type="journal article" date="2019" name="Int. J. Syst. Evol. Microbiol.">
        <title>The Global Catalogue of Microorganisms (GCM) 10K type strain sequencing project: providing services to taxonomists for standard genome sequencing and annotation.</title>
        <authorList>
            <consortium name="The Broad Institute Genomics Platform"/>
            <consortium name="The Broad Institute Genome Sequencing Center for Infectious Disease"/>
            <person name="Wu L."/>
            <person name="Ma J."/>
        </authorList>
    </citation>
    <scope>NUCLEOTIDE SEQUENCE [LARGE SCALE GENOMIC DNA]</scope>
    <source>
        <strain evidence="4">CGMCC 1.15180</strain>
    </source>
</reference>
<organism evidence="3 4">
    <name type="scientific">Streptomyces ochraceiscleroticus</name>
    <dbReference type="NCBI Taxonomy" id="47761"/>
    <lineage>
        <taxon>Bacteria</taxon>
        <taxon>Bacillati</taxon>
        <taxon>Actinomycetota</taxon>
        <taxon>Actinomycetes</taxon>
        <taxon>Kitasatosporales</taxon>
        <taxon>Streptomycetaceae</taxon>
        <taxon>Streptomyces</taxon>
    </lineage>
</organism>
<dbReference type="InterPro" id="IPR027372">
    <property type="entry name" value="Phytase-like_dom"/>
</dbReference>
<sequence length="345" mass="36506">MPVRLTAAVSAALAATLLAAGTLPAAAAPPGAQATGACSARVSIDQYSDALDKRSVDGLYAGNFSALARDTDGDLLALSDRSALVTLDGRTREPLRGVPLADEDGKPLDSEGLVVEKDGNRLITSETEPSVRRYDRAGHPVGRLPVPDGLRVAPAGRATANQTFEGLAAGPGGRTLTASMEGPLAGDGNGAQGRPLHRFQTWQRQPHGGYALGRQYAYPAERGMTVPEITSLGDGRLLVLERKFEPQGNTIRLYLADPRPADDTRGTEKLTAATRPAAKTLLADLTRCPSLGAPARQPQINPLLDNIEGMAVLGHAHGRLHLLLISDDNQRAQQITRLYDMTVRL</sequence>
<dbReference type="SUPFAM" id="SSF50969">
    <property type="entry name" value="YVTN repeat-like/Quinoprotein amine dehydrogenase"/>
    <property type="match status" value="1"/>
</dbReference>
<evidence type="ECO:0000313" key="4">
    <source>
        <dbReference type="Proteomes" id="UP001596139"/>
    </source>
</evidence>
<feature type="signal peptide" evidence="1">
    <location>
        <begin position="1"/>
        <end position="27"/>
    </location>
</feature>
<comment type="caution">
    <text evidence="3">The sequence shown here is derived from an EMBL/GenBank/DDBJ whole genome shotgun (WGS) entry which is preliminary data.</text>
</comment>
<feature type="domain" description="Phytase-like" evidence="2">
    <location>
        <begin position="62"/>
        <end position="329"/>
    </location>
</feature>
<protein>
    <submittedName>
        <fullName evidence="3">Esterase-like activity of phytase family protein</fullName>
    </submittedName>
</protein>
<dbReference type="Pfam" id="PF13449">
    <property type="entry name" value="Phytase-like"/>
    <property type="match status" value="1"/>
</dbReference>
<dbReference type="RefSeq" id="WP_382467350.1">
    <property type="nucleotide sequence ID" value="NZ_JBHSPX010000002.1"/>
</dbReference>
<evidence type="ECO:0000313" key="3">
    <source>
        <dbReference type="EMBL" id="MFC6061742.1"/>
    </source>
</evidence>
<dbReference type="EMBL" id="JBHSPX010000002">
    <property type="protein sequence ID" value="MFC6061742.1"/>
    <property type="molecule type" value="Genomic_DNA"/>
</dbReference>
<keyword evidence="4" id="KW-1185">Reference proteome</keyword>
<feature type="chain" id="PRO_5045614437" evidence="1">
    <location>
        <begin position="28"/>
        <end position="345"/>
    </location>
</feature>
<dbReference type="InterPro" id="IPR011044">
    <property type="entry name" value="Quino_amine_DH_bsu"/>
</dbReference>
<dbReference type="PANTHER" id="PTHR37957">
    <property type="entry name" value="BLR7070 PROTEIN"/>
    <property type="match status" value="1"/>
</dbReference>
<dbReference type="Proteomes" id="UP001596139">
    <property type="component" value="Unassembled WGS sequence"/>
</dbReference>
<accession>A0ABW1MEL5</accession>
<evidence type="ECO:0000256" key="1">
    <source>
        <dbReference type="SAM" id="SignalP"/>
    </source>
</evidence>